<dbReference type="InterPro" id="IPR020449">
    <property type="entry name" value="Tscrpt_reg_AraC-type_HTH"/>
</dbReference>
<keyword evidence="2" id="KW-0963">Cytoplasm</keyword>
<proteinExistence type="predicted"/>
<reference evidence="11 12" key="1">
    <citation type="submission" date="2019-07" db="EMBL/GenBank/DDBJ databases">
        <authorList>
            <person name="Kim J."/>
        </authorList>
    </citation>
    <scope>NUCLEOTIDE SEQUENCE [LARGE SCALE GENOMIC DNA]</scope>
    <source>
        <strain evidence="11 12">JC52</strain>
    </source>
</reference>
<comment type="subcellular location">
    <subcellularLocation>
        <location evidence="1">Cytoplasm</location>
    </subcellularLocation>
</comment>
<dbReference type="Gene3D" id="1.10.10.60">
    <property type="entry name" value="Homeodomain-like"/>
    <property type="match status" value="2"/>
</dbReference>
<dbReference type="Proteomes" id="UP000317036">
    <property type="component" value="Unassembled WGS sequence"/>
</dbReference>
<dbReference type="PANTHER" id="PTHR42713">
    <property type="entry name" value="HISTIDINE KINASE-RELATED"/>
    <property type="match status" value="1"/>
</dbReference>
<dbReference type="PANTHER" id="PTHR42713:SF3">
    <property type="entry name" value="TRANSCRIPTIONAL REGULATORY PROTEIN HPTR"/>
    <property type="match status" value="1"/>
</dbReference>
<dbReference type="CDD" id="cd17536">
    <property type="entry name" value="REC_YesN-like"/>
    <property type="match status" value="1"/>
</dbReference>
<gene>
    <name evidence="11" type="ORF">FPZ49_04940</name>
</gene>
<dbReference type="InterPro" id="IPR051552">
    <property type="entry name" value="HptR"/>
</dbReference>
<dbReference type="GO" id="GO:0000160">
    <property type="term" value="P:phosphorelay signal transduction system"/>
    <property type="evidence" value="ECO:0007669"/>
    <property type="project" value="UniProtKB-KW"/>
</dbReference>
<keyword evidence="3 8" id="KW-0597">Phosphoprotein</keyword>
<evidence type="ECO:0000313" key="12">
    <source>
        <dbReference type="Proteomes" id="UP000317036"/>
    </source>
</evidence>
<dbReference type="InterPro" id="IPR001789">
    <property type="entry name" value="Sig_transdc_resp-reg_receiver"/>
</dbReference>
<dbReference type="SUPFAM" id="SSF52172">
    <property type="entry name" value="CheY-like"/>
    <property type="match status" value="1"/>
</dbReference>
<evidence type="ECO:0000256" key="3">
    <source>
        <dbReference type="ARBA" id="ARBA00022553"/>
    </source>
</evidence>
<evidence type="ECO:0000256" key="5">
    <source>
        <dbReference type="ARBA" id="ARBA00023015"/>
    </source>
</evidence>
<keyword evidence="4" id="KW-0902">Two-component regulatory system</keyword>
<dbReference type="OrthoDB" id="9794370at2"/>
<dbReference type="SUPFAM" id="SSF46689">
    <property type="entry name" value="Homeodomain-like"/>
    <property type="match status" value="1"/>
</dbReference>
<evidence type="ECO:0000256" key="2">
    <source>
        <dbReference type="ARBA" id="ARBA00022490"/>
    </source>
</evidence>
<dbReference type="InterPro" id="IPR011006">
    <property type="entry name" value="CheY-like_superfamily"/>
</dbReference>
<dbReference type="Pfam" id="PF12833">
    <property type="entry name" value="HTH_18"/>
    <property type="match status" value="1"/>
</dbReference>
<dbReference type="RefSeq" id="WP_144844016.1">
    <property type="nucleotide sequence ID" value="NZ_VNJI01000004.1"/>
</dbReference>
<feature type="modified residue" description="4-aspartylphosphate" evidence="8">
    <location>
        <position position="55"/>
    </location>
</feature>
<dbReference type="GO" id="GO:0043565">
    <property type="term" value="F:sequence-specific DNA binding"/>
    <property type="evidence" value="ECO:0007669"/>
    <property type="project" value="InterPro"/>
</dbReference>
<dbReference type="InterPro" id="IPR018060">
    <property type="entry name" value="HTH_AraC"/>
</dbReference>
<evidence type="ECO:0000256" key="4">
    <source>
        <dbReference type="ARBA" id="ARBA00023012"/>
    </source>
</evidence>
<dbReference type="InterPro" id="IPR041522">
    <property type="entry name" value="CdaR_GGDEF"/>
</dbReference>
<dbReference type="EMBL" id="VNJI01000004">
    <property type="protein sequence ID" value="TVY11182.1"/>
    <property type="molecule type" value="Genomic_DNA"/>
</dbReference>
<evidence type="ECO:0000256" key="8">
    <source>
        <dbReference type="PROSITE-ProRule" id="PRU00169"/>
    </source>
</evidence>
<feature type="domain" description="HTH araC/xylS-type" evidence="9">
    <location>
        <begin position="426"/>
        <end position="525"/>
    </location>
</feature>
<keyword evidence="12" id="KW-1185">Reference proteome</keyword>
<evidence type="ECO:0000313" key="11">
    <source>
        <dbReference type="EMBL" id="TVY11182.1"/>
    </source>
</evidence>
<evidence type="ECO:0000256" key="1">
    <source>
        <dbReference type="ARBA" id="ARBA00004496"/>
    </source>
</evidence>
<organism evidence="11 12">
    <name type="scientific">Paenibacillus cremeus</name>
    <dbReference type="NCBI Taxonomy" id="2163881"/>
    <lineage>
        <taxon>Bacteria</taxon>
        <taxon>Bacillati</taxon>
        <taxon>Bacillota</taxon>
        <taxon>Bacilli</taxon>
        <taxon>Bacillales</taxon>
        <taxon>Paenibacillaceae</taxon>
        <taxon>Paenibacillus</taxon>
    </lineage>
</organism>
<comment type="caution">
    <text evidence="11">The sequence shown here is derived from an EMBL/GenBank/DDBJ whole genome shotgun (WGS) entry which is preliminary data.</text>
</comment>
<dbReference type="AlphaFoldDB" id="A0A559KGD2"/>
<sequence length="526" mass="60456">MYKVLIVDDDGIIRRGLSRTIPWEEKGFELIGAAANGEEGLELALEKKPHLLVTDIRMPFMDGFELAEKVKEELPGTKIIMLTSFGEFDLAKRALQLKVFDYLLKPIDNGLLLETALLAMKELEYEQEIKQKVIEGMPLLRQRFLEKLIQGHLTEEEIVSGAEMLELSLPKARYGVVLLKADDYSYPDYQNRFGKEMLKYCIHNVAEEIVRSHGEGIVFDSLEDETVVICYERESISTQSEHTTYRIAESIRTNVEKYLKTTVTAGIGNSYHNPREIASSYLEARSALEFRHIMGVNRVLMVGDTGLPTDTAVIEWSSLEKELTTKVKLGLQQEAFGIVETMETLVRKCSYFSLHRMRIMALEIILYLYKELQDTVEPEEAFPEHYEHIQNIQTVQEMFERIRQIVLRFVSLVNRQREQQGKSAILQAVAFIEENYRQEGLSLLDVANAVHLSPVYLSALFKKEKQINFSDFLLQVRMRAAMTLLRLQDKKTYEVAEEVGYSNPQYFSVCFKKYCGLSPSEFKTGS</sequence>
<evidence type="ECO:0000256" key="6">
    <source>
        <dbReference type="ARBA" id="ARBA00023125"/>
    </source>
</evidence>
<dbReference type="InterPro" id="IPR009057">
    <property type="entry name" value="Homeodomain-like_sf"/>
</dbReference>
<dbReference type="GO" id="GO:0003700">
    <property type="term" value="F:DNA-binding transcription factor activity"/>
    <property type="evidence" value="ECO:0007669"/>
    <property type="project" value="InterPro"/>
</dbReference>
<dbReference type="GO" id="GO:0005737">
    <property type="term" value="C:cytoplasm"/>
    <property type="evidence" value="ECO:0007669"/>
    <property type="project" value="UniProtKB-SubCell"/>
</dbReference>
<dbReference type="SMART" id="SM00342">
    <property type="entry name" value="HTH_ARAC"/>
    <property type="match status" value="1"/>
</dbReference>
<feature type="domain" description="Response regulatory" evidence="10">
    <location>
        <begin position="3"/>
        <end position="120"/>
    </location>
</feature>
<keyword evidence="5" id="KW-0805">Transcription regulation</keyword>
<dbReference type="Gene3D" id="3.40.50.2300">
    <property type="match status" value="1"/>
</dbReference>
<dbReference type="Pfam" id="PF17853">
    <property type="entry name" value="GGDEF_2"/>
    <property type="match status" value="1"/>
</dbReference>
<keyword evidence="6" id="KW-0238">DNA-binding</keyword>
<dbReference type="SMART" id="SM00448">
    <property type="entry name" value="REC"/>
    <property type="match status" value="1"/>
</dbReference>
<evidence type="ECO:0000259" key="10">
    <source>
        <dbReference type="PROSITE" id="PS50110"/>
    </source>
</evidence>
<dbReference type="Pfam" id="PF00072">
    <property type="entry name" value="Response_reg"/>
    <property type="match status" value="1"/>
</dbReference>
<name>A0A559KGD2_9BACL</name>
<dbReference type="PROSITE" id="PS01124">
    <property type="entry name" value="HTH_ARAC_FAMILY_2"/>
    <property type="match status" value="1"/>
</dbReference>
<accession>A0A559KGD2</accession>
<protein>
    <submittedName>
        <fullName evidence="11">Response regulator</fullName>
    </submittedName>
</protein>
<evidence type="ECO:0000256" key="7">
    <source>
        <dbReference type="ARBA" id="ARBA00023163"/>
    </source>
</evidence>
<dbReference type="PRINTS" id="PR00032">
    <property type="entry name" value="HTHARAC"/>
</dbReference>
<dbReference type="PROSITE" id="PS50110">
    <property type="entry name" value="RESPONSE_REGULATORY"/>
    <property type="match status" value="1"/>
</dbReference>
<evidence type="ECO:0000259" key="9">
    <source>
        <dbReference type="PROSITE" id="PS01124"/>
    </source>
</evidence>
<keyword evidence="7" id="KW-0804">Transcription</keyword>